<dbReference type="Proteomes" id="UP001596135">
    <property type="component" value="Unassembled WGS sequence"/>
</dbReference>
<reference evidence="2" key="1">
    <citation type="journal article" date="2019" name="Int. J. Syst. Evol. Microbiol.">
        <title>The Global Catalogue of Microorganisms (GCM) 10K type strain sequencing project: providing services to taxonomists for standard genome sequencing and annotation.</title>
        <authorList>
            <consortium name="The Broad Institute Genomics Platform"/>
            <consortium name="The Broad Institute Genome Sequencing Center for Infectious Disease"/>
            <person name="Wu L."/>
            <person name="Ma J."/>
        </authorList>
    </citation>
    <scope>NUCLEOTIDE SEQUENCE [LARGE SCALE GENOMIC DNA]</scope>
    <source>
        <strain evidence="2">CCUG 54522</strain>
    </source>
</reference>
<sequence>MSTRIVCCEQTGCTTSGHITAVGVGSDPAAANSRMTVSEVYRAMDRGERFYTEDQFGNRAAVHKYNCPCGRGSLRSAPDCTRWNNLDSLRICSWRAA</sequence>
<evidence type="ECO:0000313" key="2">
    <source>
        <dbReference type="Proteomes" id="UP001596135"/>
    </source>
</evidence>
<organism evidence="1 2">
    <name type="scientific">Nocardioides hankookensis</name>
    <dbReference type="NCBI Taxonomy" id="443157"/>
    <lineage>
        <taxon>Bacteria</taxon>
        <taxon>Bacillati</taxon>
        <taxon>Actinomycetota</taxon>
        <taxon>Actinomycetes</taxon>
        <taxon>Propionibacteriales</taxon>
        <taxon>Nocardioidaceae</taxon>
        <taxon>Nocardioides</taxon>
    </lineage>
</organism>
<comment type="caution">
    <text evidence="1">The sequence shown here is derived from an EMBL/GenBank/DDBJ whole genome shotgun (WGS) entry which is preliminary data.</text>
</comment>
<keyword evidence="2" id="KW-1185">Reference proteome</keyword>
<proteinExistence type="predicted"/>
<dbReference type="RefSeq" id="WP_379159804.1">
    <property type="nucleotide sequence ID" value="NZ_JBHSRJ010000009.1"/>
</dbReference>
<evidence type="ECO:0000313" key="1">
    <source>
        <dbReference type="EMBL" id="MFC6045855.1"/>
    </source>
</evidence>
<protein>
    <submittedName>
        <fullName evidence="1">Uncharacterized protein</fullName>
    </submittedName>
</protein>
<accession>A0ABW1LR42</accession>
<dbReference type="EMBL" id="JBHSRJ010000009">
    <property type="protein sequence ID" value="MFC6045855.1"/>
    <property type="molecule type" value="Genomic_DNA"/>
</dbReference>
<name>A0ABW1LR42_9ACTN</name>
<gene>
    <name evidence="1" type="ORF">ACFPYL_22425</name>
</gene>